<dbReference type="RefSeq" id="WP_052274954.1">
    <property type="nucleotide sequence ID" value="NZ_CP014327.1"/>
</dbReference>
<dbReference type="EMBL" id="CP014327">
    <property type="protein sequence ID" value="AML50929.1"/>
    <property type="molecule type" value="Genomic_DNA"/>
</dbReference>
<keyword evidence="3" id="KW-1185">Reference proteome</keyword>
<dbReference type="STRING" id="1579316.RC74_06250"/>
<evidence type="ECO:0000313" key="2">
    <source>
        <dbReference type="EMBL" id="AML50929.1"/>
    </source>
</evidence>
<protein>
    <recommendedName>
        <fullName evidence="1">Helix-turn-helix domain-containing protein</fullName>
    </recommendedName>
</protein>
<name>A0A126UZQ5_9RHOB</name>
<dbReference type="Pfam" id="PF12728">
    <property type="entry name" value="HTH_17"/>
    <property type="match status" value="1"/>
</dbReference>
<dbReference type="SUPFAM" id="SSF46955">
    <property type="entry name" value="Putative DNA-binding domain"/>
    <property type="match status" value="1"/>
</dbReference>
<dbReference type="AlphaFoldDB" id="A0A126UZQ5"/>
<proteinExistence type="predicted"/>
<dbReference type="InterPro" id="IPR009061">
    <property type="entry name" value="DNA-bd_dom_put_sf"/>
</dbReference>
<reference evidence="2 3" key="1">
    <citation type="submission" date="2016-02" db="EMBL/GenBank/DDBJ databases">
        <title>Complete genome sequence of Halocynthiibacter arcticus PAMC 20958t from arctic marine sediment.</title>
        <authorList>
            <person name="Lee Y.M."/>
            <person name="Baek K."/>
            <person name="Lee H.K."/>
            <person name="Shin S.C."/>
        </authorList>
    </citation>
    <scope>NUCLEOTIDE SEQUENCE [LARGE SCALE GENOMIC DNA]</scope>
    <source>
        <strain evidence="2">PAMC 20958</strain>
    </source>
</reference>
<evidence type="ECO:0000259" key="1">
    <source>
        <dbReference type="Pfam" id="PF12728"/>
    </source>
</evidence>
<dbReference type="OrthoDB" id="9806994at2"/>
<dbReference type="InterPro" id="IPR041657">
    <property type="entry name" value="HTH_17"/>
</dbReference>
<accession>A0A126UZQ5</accession>
<gene>
    <name evidence="2" type="ORF">RC74_06250</name>
</gene>
<feature type="domain" description="Helix-turn-helix" evidence="1">
    <location>
        <begin position="16"/>
        <end position="66"/>
    </location>
</feature>
<organism evidence="2 3">
    <name type="scientific">Falsihalocynthiibacter arcticus</name>
    <dbReference type="NCBI Taxonomy" id="1579316"/>
    <lineage>
        <taxon>Bacteria</taxon>
        <taxon>Pseudomonadati</taxon>
        <taxon>Pseudomonadota</taxon>
        <taxon>Alphaproteobacteria</taxon>
        <taxon>Rhodobacterales</taxon>
        <taxon>Roseobacteraceae</taxon>
        <taxon>Falsihalocynthiibacter</taxon>
    </lineage>
</organism>
<dbReference type="Proteomes" id="UP000070371">
    <property type="component" value="Chromosome"/>
</dbReference>
<dbReference type="KEGG" id="hat:RC74_06250"/>
<sequence>MTKLNYTPTNDPNRLMDEKEAASLICYSVRALQNWRHRGGGPKYVRVSSRSIRYAYSEVMEWIDTRRVANSSQMI</sequence>
<evidence type="ECO:0000313" key="3">
    <source>
        <dbReference type="Proteomes" id="UP000070371"/>
    </source>
</evidence>